<dbReference type="AlphaFoldDB" id="A0AAP0JKB1"/>
<protein>
    <submittedName>
        <fullName evidence="1">Uncharacterized protein</fullName>
    </submittedName>
</protein>
<comment type="caution">
    <text evidence="1">The sequence shown here is derived from an EMBL/GenBank/DDBJ whole genome shotgun (WGS) entry which is preliminary data.</text>
</comment>
<organism evidence="1 2">
    <name type="scientific">Stephania yunnanensis</name>
    <dbReference type="NCBI Taxonomy" id="152371"/>
    <lineage>
        <taxon>Eukaryota</taxon>
        <taxon>Viridiplantae</taxon>
        <taxon>Streptophyta</taxon>
        <taxon>Embryophyta</taxon>
        <taxon>Tracheophyta</taxon>
        <taxon>Spermatophyta</taxon>
        <taxon>Magnoliopsida</taxon>
        <taxon>Ranunculales</taxon>
        <taxon>Menispermaceae</taxon>
        <taxon>Menispermoideae</taxon>
        <taxon>Cissampelideae</taxon>
        <taxon>Stephania</taxon>
    </lineage>
</organism>
<gene>
    <name evidence="1" type="ORF">Syun_014515</name>
</gene>
<evidence type="ECO:0000313" key="1">
    <source>
        <dbReference type="EMBL" id="KAK9135185.1"/>
    </source>
</evidence>
<dbReference type="EMBL" id="JBBNAF010000006">
    <property type="protein sequence ID" value="KAK9135185.1"/>
    <property type="molecule type" value="Genomic_DNA"/>
</dbReference>
<accession>A0AAP0JKB1</accession>
<evidence type="ECO:0000313" key="2">
    <source>
        <dbReference type="Proteomes" id="UP001420932"/>
    </source>
</evidence>
<sequence length="162" mass="18784">MGTYGYCAPEYARTVNSPRNRMYIVLGSFYWNRSLGAEPSTLPSQMSSKIYSPGRFPTFNHIVPILSLLHLTSNYDQLLETKKFFSRNNKENLEDGNASKIHIQYVDIVNEVIQVEDYWRETSEEREVFQIELKIVIALNEGENEMKIDVISDKPEKPQIES</sequence>
<name>A0AAP0JKB1_9MAGN</name>
<dbReference type="Proteomes" id="UP001420932">
    <property type="component" value="Unassembled WGS sequence"/>
</dbReference>
<reference evidence="1 2" key="1">
    <citation type="submission" date="2024-01" db="EMBL/GenBank/DDBJ databases">
        <title>Genome assemblies of Stephania.</title>
        <authorList>
            <person name="Yang L."/>
        </authorList>
    </citation>
    <scope>NUCLEOTIDE SEQUENCE [LARGE SCALE GENOMIC DNA]</scope>
    <source>
        <strain evidence="1">YNDBR</strain>
        <tissue evidence="1">Leaf</tissue>
    </source>
</reference>
<keyword evidence="2" id="KW-1185">Reference proteome</keyword>
<proteinExistence type="predicted"/>